<protein>
    <recommendedName>
        <fullName evidence="3">Protein kinase domain-containing protein</fullName>
    </recommendedName>
</protein>
<evidence type="ECO:0000256" key="1">
    <source>
        <dbReference type="ARBA" id="ARBA00022741"/>
    </source>
</evidence>
<dbReference type="OrthoDB" id="192887at2759"/>
<dbReference type="PROSITE" id="PS50011">
    <property type="entry name" value="PROTEIN_KINASE_DOM"/>
    <property type="match status" value="1"/>
</dbReference>
<dbReference type="InterPro" id="IPR011009">
    <property type="entry name" value="Kinase-like_dom_sf"/>
</dbReference>
<dbReference type="PANTHER" id="PTHR24055">
    <property type="entry name" value="MITOGEN-ACTIVATED PROTEIN KINASE"/>
    <property type="match status" value="1"/>
</dbReference>
<reference evidence="4 5" key="1">
    <citation type="journal article" date="2013" name="Curr. Biol.">
        <title>The Genome of the Foraminiferan Reticulomyxa filosa.</title>
        <authorList>
            <person name="Glockner G."/>
            <person name="Hulsmann N."/>
            <person name="Schleicher M."/>
            <person name="Noegel A.A."/>
            <person name="Eichinger L."/>
            <person name="Gallinger C."/>
            <person name="Pawlowski J."/>
            <person name="Sierra R."/>
            <person name="Euteneuer U."/>
            <person name="Pillet L."/>
            <person name="Moustafa A."/>
            <person name="Platzer M."/>
            <person name="Groth M."/>
            <person name="Szafranski K."/>
            <person name="Schliwa M."/>
        </authorList>
    </citation>
    <scope>NUCLEOTIDE SEQUENCE [LARGE SCALE GENOMIC DNA]</scope>
</reference>
<comment type="caution">
    <text evidence="4">The sequence shown here is derived from an EMBL/GenBank/DDBJ whole genome shotgun (WGS) entry which is preliminary data.</text>
</comment>
<evidence type="ECO:0000313" key="4">
    <source>
        <dbReference type="EMBL" id="ETO28382.1"/>
    </source>
</evidence>
<proteinExistence type="predicted"/>
<dbReference type="Gene3D" id="1.10.510.10">
    <property type="entry name" value="Transferase(Phosphotransferase) domain 1"/>
    <property type="match status" value="3"/>
</dbReference>
<gene>
    <name evidence="4" type="ORF">RFI_08750</name>
</gene>
<name>X6NSW8_RETFI</name>
<dbReference type="Proteomes" id="UP000023152">
    <property type="component" value="Unassembled WGS sequence"/>
</dbReference>
<dbReference type="OMA" id="ICHWKSP"/>
<dbReference type="GO" id="GO:0004672">
    <property type="term" value="F:protein kinase activity"/>
    <property type="evidence" value="ECO:0007669"/>
    <property type="project" value="InterPro"/>
</dbReference>
<keyword evidence="1" id="KW-0547">Nucleotide-binding</keyword>
<dbReference type="AlphaFoldDB" id="X6NSW8"/>
<evidence type="ECO:0000313" key="5">
    <source>
        <dbReference type="Proteomes" id="UP000023152"/>
    </source>
</evidence>
<dbReference type="InterPro" id="IPR000719">
    <property type="entry name" value="Prot_kinase_dom"/>
</dbReference>
<keyword evidence="2" id="KW-0067">ATP-binding</keyword>
<dbReference type="Pfam" id="PF00069">
    <property type="entry name" value="Pkinase"/>
    <property type="match status" value="2"/>
</dbReference>
<accession>X6NSW8</accession>
<dbReference type="SUPFAM" id="SSF56112">
    <property type="entry name" value="Protein kinase-like (PK-like)"/>
    <property type="match status" value="1"/>
</dbReference>
<sequence>MDRYLVVPKMEMTLKDVIKSKQPLTNDHYLFFVYQILRGLKYIHSAGVVHRDLVWCFFVTIKKHKPKKKIVYKPENILVNCNNCNVKITDFGLARQIHDGEKLTEYVVTRWYRAPEVMVSAQKYDVQVDIWKMLLIMFAVLGTPQSDDLDWIDNKEALAWIQKLDPQPAQDLTSLFKKATPEAQDLVQHMLVLNPRKRITVVDALAHPYFVKLHDISKEVFFLFFSLKNVCKSNLRFHVCYFPLWLHRKRVKNLICHWKSPIVFTQQKNTCVYNITNNLDAMFQTLTSFVPQKRAHRRKSSVRSRGGEDTTKKCSRHKEKYFIVFLCLIFVPLFAHEC</sequence>
<dbReference type="GO" id="GO:0005524">
    <property type="term" value="F:ATP binding"/>
    <property type="evidence" value="ECO:0007669"/>
    <property type="project" value="UniProtKB-KW"/>
</dbReference>
<dbReference type="Gene3D" id="3.30.200.20">
    <property type="entry name" value="Phosphorylase Kinase, domain 1"/>
    <property type="match status" value="1"/>
</dbReference>
<evidence type="ECO:0000256" key="2">
    <source>
        <dbReference type="ARBA" id="ARBA00022840"/>
    </source>
</evidence>
<feature type="domain" description="Protein kinase" evidence="3">
    <location>
        <begin position="1"/>
        <end position="210"/>
    </location>
</feature>
<organism evidence="4 5">
    <name type="scientific">Reticulomyxa filosa</name>
    <dbReference type="NCBI Taxonomy" id="46433"/>
    <lineage>
        <taxon>Eukaryota</taxon>
        <taxon>Sar</taxon>
        <taxon>Rhizaria</taxon>
        <taxon>Retaria</taxon>
        <taxon>Foraminifera</taxon>
        <taxon>Monothalamids</taxon>
        <taxon>Reticulomyxidae</taxon>
        <taxon>Reticulomyxa</taxon>
    </lineage>
</organism>
<evidence type="ECO:0000259" key="3">
    <source>
        <dbReference type="PROSITE" id="PS50011"/>
    </source>
</evidence>
<dbReference type="InterPro" id="IPR050117">
    <property type="entry name" value="MAPK"/>
</dbReference>
<keyword evidence="5" id="KW-1185">Reference proteome</keyword>
<dbReference type="EMBL" id="ASPP01006698">
    <property type="protein sequence ID" value="ETO28382.1"/>
    <property type="molecule type" value="Genomic_DNA"/>
</dbReference>